<organism evidence="1 2">
    <name type="scientific">Trifolium pratense</name>
    <name type="common">Red clover</name>
    <dbReference type="NCBI Taxonomy" id="57577"/>
    <lineage>
        <taxon>Eukaryota</taxon>
        <taxon>Viridiplantae</taxon>
        <taxon>Streptophyta</taxon>
        <taxon>Embryophyta</taxon>
        <taxon>Tracheophyta</taxon>
        <taxon>Spermatophyta</taxon>
        <taxon>Magnoliopsida</taxon>
        <taxon>eudicotyledons</taxon>
        <taxon>Gunneridae</taxon>
        <taxon>Pentapetalae</taxon>
        <taxon>rosids</taxon>
        <taxon>fabids</taxon>
        <taxon>Fabales</taxon>
        <taxon>Fabaceae</taxon>
        <taxon>Papilionoideae</taxon>
        <taxon>50 kb inversion clade</taxon>
        <taxon>NPAAA clade</taxon>
        <taxon>Hologalegina</taxon>
        <taxon>IRL clade</taxon>
        <taxon>Trifolieae</taxon>
        <taxon>Trifolium</taxon>
    </lineage>
</organism>
<reference evidence="1 2" key="1">
    <citation type="journal article" date="2014" name="Am. J. Bot.">
        <title>Genome assembly and annotation for red clover (Trifolium pratense; Fabaceae).</title>
        <authorList>
            <person name="Istvanek J."/>
            <person name="Jaros M."/>
            <person name="Krenek A."/>
            <person name="Repkova J."/>
        </authorList>
    </citation>
    <scope>NUCLEOTIDE SEQUENCE [LARGE SCALE GENOMIC DNA]</scope>
    <source>
        <strain evidence="2">cv. Tatra</strain>
        <tissue evidence="1">Young leaves</tissue>
    </source>
</reference>
<sequence length="33" mass="3478">AEDLETFSFLMTLLGRVTRASTSDACTASRGVA</sequence>
<evidence type="ECO:0000313" key="1">
    <source>
        <dbReference type="EMBL" id="PNX66273.1"/>
    </source>
</evidence>
<dbReference type="Proteomes" id="UP000236291">
    <property type="component" value="Unassembled WGS sequence"/>
</dbReference>
<comment type="caution">
    <text evidence="1">The sequence shown here is derived from an EMBL/GenBank/DDBJ whole genome shotgun (WGS) entry which is preliminary data.</text>
</comment>
<gene>
    <name evidence="1" type="ORF">L195_g062980</name>
</gene>
<dbReference type="EMBL" id="ASHM01191282">
    <property type="protein sequence ID" value="PNX66273.1"/>
    <property type="molecule type" value="Genomic_DNA"/>
</dbReference>
<accession>A0A2K3KJ48</accession>
<proteinExistence type="predicted"/>
<feature type="non-terminal residue" evidence="1">
    <location>
        <position position="1"/>
    </location>
</feature>
<protein>
    <submittedName>
        <fullName evidence="1">Uncharacterized protein</fullName>
    </submittedName>
</protein>
<name>A0A2K3KJ48_TRIPR</name>
<evidence type="ECO:0000313" key="2">
    <source>
        <dbReference type="Proteomes" id="UP000236291"/>
    </source>
</evidence>
<reference evidence="1 2" key="2">
    <citation type="journal article" date="2017" name="Front. Plant Sci.">
        <title>Gene Classification and Mining of Molecular Markers Useful in Red Clover (Trifolium pratense) Breeding.</title>
        <authorList>
            <person name="Istvanek J."/>
            <person name="Dluhosova J."/>
            <person name="Dluhos P."/>
            <person name="Patkova L."/>
            <person name="Nedelnik J."/>
            <person name="Repkova J."/>
        </authorList>
    </citation>
    <scope>NUCLEOTIDE SEQUENCE [LARGE SCALE GENOMIC DNA]</scope>
    <source>
        <strain evidence="2">cv. Tatra</strain>
        <tissue evidence="1">Young leaves</tissue>
    </source>
</reference>
<dbReference type="AlphaFoldDB" id="A0A2K3KJ48"/>